<sequence length="1396" mass="151227">MSANDRSLIGSVFERKTLNPPPLPSSRFGGTPGTGFPAVQHRSKSAFARAREEAKGNAGARLNDVPSVTPTQQQQQQSPFLDTKPISTHTYTLRHQISEENERKIANMTDEEIEKEKQEILEQLGSGAGALLSRIREERQRKSKQKASISGERSVEGKVNDISCRETEHGTTQPKPIAPGLGAKPGVLRVKSLENLGQTASSRILAARSSTRPSSRTSRILRFAEVTPNDVHVYESAPVSPKRTAFALPPPPDIKDDSIISLSPHNGYAVPMKRTHPTDSPTSEKPVDHPTKDNTEPEEGTPEYIRRRYFPNILVNDPSLAWIEPPSSETDSSAPRFDLHGAPMSASLSATLPSHLGLHHHAEGNHAGYTIEDVFLLSRSTVPAQRTSMLSVLAQIARRLGQQVRRSDCPERITEFTGKEGELRKRILATGLAALDQIGSLGARAVEVVWECLVEWDKPTSDFEGVELMLAHDVVSSLHLDYFLPQVADVLSQAALPRESLAQLLAIIHRLAQESNELAETITKAPRLLSSILQTFILTPIPPRDELPLPNPLALQLLVTLASASRSNASALVEPADALLRFLTLLPPSSTFPISLAVTLLTLTLRFYTVLASYGLYSHIATTASQYFAALGTYVLSTQTRTRNEVRDTSLSSSSPIQLRITWASLVEAWIVCATDPHATSPPHEVLWSQVCAWGWATEVRKLREGLGKGESDWGVWAAVWSTEAAWLEGSRINGVRGGEGERKEALKVLAVDFAAGLEFEVVRRALEAVHGALAGQPMATGDEVESRLKAVASPADVLSSALRLWLACLPPPSDGISLSSPPFPLPFNDISAFCAVLVKHPVWSLSSASGTHLQLLLRPLTSLLVQFHRVSRHIPGTTPQLWVAQDLVFLPRLLPGDEAHVTSMLDALSLATPQFAGIQPYQLPKGIIIDILKPFFEHTIRPDPDVYIAPLHPSTESIAKSTTLRLPGCCATGGVGGEARQRVKSGLPLSRDWLTAPLTHLLRSGTSPVFRALPASWAASEVDVVRATLFLLYAARMVLADHGLSEFILGPAEVVFACMRVCMLEHGVGSGTEVGEVFRDGVVEKLMGWLLEPYTPCSTSRLGLSTPASTSTSTSTSTPASASTFPSFPHVNLVAETSFLFPLTPQTHLELASLPYLQPTNTPFYQFYTDLVALYSAISFAHPIFGALLLPPLAMRYAGDYRRLFWCESGDGGGGGGDIVRSVRVGVEGVVGAGFGWEGWDKDRVGAGSARDLREYLYPPERDGRLLGAYIQSLNTTQGFLRLVAVHHVACGIWPDLGVPTHIGAEDDAASAGDGGAKILRALLVRGDADAVRAVLLYRQSPRGAFICPPACYEGGGDGGGGENPSGWRAERLEYVRRSLGDEPAERVKGVFTQN</sequence>
<evidence type="ECO:0000259" key="7">
    <source>
        <dbReference type="Pfam" id="PF08621"/>
    </source>
</evidence>
<dbReference type="PANTHER" id="PTHR21483:SF18">
    <property type="entry name" value="RNA POLYMERASE II-ASSOCIATED PROTEIN 1"/>
    <property type="match status" value="1"/>
</dbReference>
<evidence type="ECO:0000256" key="1">
    <source>
        <dbReference type="ARBA" id="ARBA00004123"/>
    </source>
</evidence>
<dbReference type="Pfam" id="PF08621">
    <property type="entry name" value="RPAP1_N"/>
    <property type="match status" value="1"/>
</dbReference>
<comment type="similarity">
    <text evidence="2">Belongs to the RPAP1 family.</text>
</comment>
<evidence type="ECO:0000256" key="5">
    <source>
        <dbReference type="SAM" id="MobiDB-lite"/>
    </source>
</evidence>
<evidence type="ECO:0000313" key="9">
    <source>
        <dbReference type="EMBL" id="KIK78794.1"/>
    </source>
</evidence>
<feature type="region of interest" description="Disordered" evidence="5">
    <location>
        <begin position="137"/>
        <end position="162"/>
    </location>
</feature>
<dbReference type="Proteomes" id="UP000054538">
    <property type="component" value="Unassembled WGS sequence"/>
</dbReference>
<dbReference type="EMBL" id="KN826472">
    <property type="protein sequence ID" value="KIK78794.1"/>
    <property type="molecule type" value="Genomic_DNA"/>
</dbReference>
<feature type="region of interest" description="Disordered" evidence="5">
    <location>
        <begin position="264"/>
        <end position="302"/>
    </location>
</feature>
<keyword evidence="10" id="KW-1185">Reference proteome</keyword>
<dbReference type="PANTHER" id="PTHR21483">
    <property type="entry name" value="RNA POLYMERASE II-ASSOCIATED PROTEIN 1"/>
    <property type="match status" value="1"/>
</dbReference>
<feature type="compositionally biased region" description="Basic and acidic residues" evidence="5">
    <location>
        <begin position="153"/>
        <end position="162"/>
    </location>
</feature>
<name>A0A0D0DDH7_9AGAM</name>
<dbReference type="Pfam" id="PF08620">
    <property type="entry name" value="RPAP1_C"/>
    <property type="match status" value="1"/>
</dbReference>
<reference evidence="10" key="2">
    <citation type="submission" date="2015-01" db="EMBL/GenBank/DDBJ databases">
        <title>Evolutionary Origins and Diversification of the Mycorrhizal Mutualists.</title>
        <authorList>
            <consortium name="DOE Joint Genome Institute"/>
            <consortium name="Mycorrhizal Genomics Consortium"/>
            <person name="Kohler A."/>
            <person name="Kuo A."/>
            <person name="Nagy L.G."/>
            <person name="Floudas D."/>
            <person name="Copeland A."/>
            <person name="Barry K.W."/>
            <person name="Cichocki N."/>
            <person name="Veneault-Fourrey C."/>
            <person name="LaButti K."/>
            <person name="Lindquist E.A."/>
            <person name="Lipzen A."/>
            <person name="Lundell T."/>
            <person name="Morin E."/>
            <person name="Murat C."/>
            <person name="Riley R."/>
            <person name="Ohm R."/>
            <person name="Sun H."/>
            <person name="Tunlid A."/>
            <person name="Henrissat B."/>
            <person name="Grigoriev I.V."/>
            <person name="Hibbett D.S."/>
            <person name="Martin F."/>
        </authorList>
    </citation>
    <scope>NUCLEOTIDE SEQUENCE [LARGE SCALE GENOMIC DNA]</scope>
    <source>
        <strain evidence="10">Ve08.2h10</strain>
    </source>
</reference>
<dbReference type="HOGENOM" id="CLU_006940_0_0_1"/>
<reference evidence="9 10" key="1">
    <citation type="submission" date="2014-04" db="EMBL/GenBank/DDBJ databases">
        <authorList>
            <consortium name="DOE Joint Genome Institute"/>
            <person name="Kuo A."/>
            <person name="Kohler A."/>
            <person name="Jargeat P."/>
            <person name="Nagy L.G."/>
            <person name="Floudas D."/>
            <person name="Copeland A."/>
            <person name="Barry K.W."/>
            <person name="Cichocki N."/>
            <person name="Veneault-Fourrey C."/>
            <person name="LaButti K."/>
            <person name="Lindquist E.A."/>
            <person name="Lipzen A."/>
            <person name="Lundell T."/>
            <person name="Morin E."/>
            <person name="Murat C."/>
            <person name="Sun H."/>
            <person name="Tunlid A."/>
            <person name="Henrissat B."/>
            <person name="Grigoriev I.V."/>
            <person name="Hibbett D.S."/>
            <person name="Martin F."/>
            <person name="Nordberg H.P."/>
            <person name="Cantor M.N."/>
            <person name="Hua S.X."/>
        </authorList>
    </citation>
    <scope>NUCLEOTIDE SEQUENCE [LARGE SCALE GENOMIC DNA]</scope>
    <source>
        <strain evidence="9 10">Ve08.2h10</strain>
    </source>
</reference>
<keyword evidence="4" id="KW-0539">Nucleus</keyword>
<comment type="subcellular location">
    <subcellularLocation>
        <location evidence="1">Nucleus</location>
    </subcellularLocation>
</comment>
<evidence type="ECO:0000256" key="4">
    <source>
        <dbReference type="ARBA" id="ARBA00023242"/>
    </source>
</evidence>
<evidence type="ECO:0000313" key="10">
    <source>
        <dbReference type="Proteomes" id="UP000054538"/>
    </source>
</evidence>
<dbReference type="InterPro" id="IPR013930">
    <property type="entry name" value="RPAP1_N"/>
</dbReference>
<feature type="domain" description="RPAP1 C-terminal" evidence="6">
    <location>
        <begin position="336"/>
        <end position="400"/>
    </location>
</feature>
<feature type="compositionally biased region" description="Basic and acidic residues" evidence="5">
    <location>
        <begin position="285"/>
        <end position="295"/>
    </location>
</feature>
<feature type="region of interest" description="Disordered" evidence="5">
    <location>
        <begin position="1"/>
        <end position="86"/>
    </location>
</feature>
<organism evidence="9 10">
    <name type="scientific">Paxillus rubicundulus Ve08.2h10</name>
    <dbReference type="NCBI Taxonomy" id="930991"/>
    <lineage>
        <taxon>Eukaryota</taxon>
        <taxon>Fungi</taxon>
        <taxon>Dikarya</taxon>
        <taxon>Basidiomycota</taxon>
        <taxon>Agaricomycotina</taxon>
        <taxon>Agaricomycetes</taxon>
        <taxon>Agaricomycetidae</taxon>
        <taxon>Boletales</taxon>
        <taxon>Paxilineae</taxon>
        <taxon>Paxillaceae</taxon>
        <taxon>Paxillus</taxon>
    </lineage>
</organism>
<evidence type="ECO:0008006" key="11">
    <source>
        <dbReference type="Google" id="ProtNLM"/>
    </source>
</evidence>
<dbReference type="Pfam" id="PF25766">
    <property type="entry name" value="TPR_RPAP1"/>
    <property type="match status" value="1"/>
</dbReference>
<proteinExistence type="inferred from homology"/>
<dbReference type="OrthoDB" id="348201at2759"/>
<dbReference type="GO" id="GO:0006366">
    <property type="term" value="P:transcription by RNA polymerase II"/>
    <property type="evidence" value="ECO:0007669"/>
    <property type="project" value="InterPro"/>
</dbReference>
<dbReference type="InterPro" id="IPR013929">
    <property type="entry name" value="RPAP1_C"/>
</dbReference>
<evidence type="ECO:0000259" key="8">
    <source>
        <dbReference type="Pfam" id="PF25766"/>
    </source>
</evidence>
<dbReference type="InterPro" id="IPR039913">
    <property type="entry name" value="RPAP1/Rba50"/>
</dbReference>
<accession>A0A0D0DDH7</accession>
<feature type="domain" description="RPAP1 N-terminal" evidence="7">
    <location>
        <begin position="96"/>
        <end position="127"/>
    </location>
</feature>
<gene>
    <name evidence="9" type="ORF">PAXRUDRAFT_163007</name>
</gene>
<dbReference type="STRING" id="930991.A0A0D0DDH7"/>
<evidence type="ECO:0000256" key="3">
    <source>
        <dbReference type="ARBA" id="ARBA00023163"/>
    </source>
</evidence>
<dbReference type="InterPro" id="IPR057989">
    <property type="entry name" value="TPR_RPAP1/MINIYO-like"/>
</dbReference>
<protein>
    <recommendedName>
        <fullName evidence="11">RNA polymerase II-associated protein 1 C-terminal domain-containing protein</fullName>
    </recommendedName>
</protein>
<feature type="domain" description="RPAP1/MINIYO-like TPR repeats" evidence="8">
    <location>
        <begin position="1160"/>
        <end position="1209"/>
    </location>
</feature>
<evidence type="ECO:0000259" key="6">
    <source>
        <dbReference type="Pfam" id="PF08620"/>
    </source>
</evidence>
<dbReference type="InParanoid" id="A0A0D0DDH7"/>
<keyword evidence="3" id="KW-0804">Transcription</keyword>
<evidence type="ECO:0000256" key="2">
    <source>
        <dbReference type="ARBA" id="ARBA00009953"/>
    </source>
</evidence>